<dbReference type="AlphaFoldDB" id="A0A450U4A2"/>
<dbReference type="EMBL" id="CAADFE010000167">
    <property type="protein sequence ID" value="VFJ78118.1"/>
    <property type="molecule type" value="Genomic_DNA"/>
</dbReference>
<name>A0A450U4A2_9GAMM</name>
<organism evidence="1">
    <name type="scientific">Candidatus Kentrum sp. FW</name>
    <dbReference type="NCBI Taxonomy" id="2126338"/>
    <lineage>
        <taxon>Bacteria</taxon>
        <taxon>Pseudomonadati</taxon>
        <taxon>Pseudomonadota</taxon>
        <taxon>Gammaproteobacteria</taxon>
        <taxon>Candidatus Kentrum</taxon>
    </lineage>
</organism>
<accession>A0A450U4A2</accession>
<sequence>MRGPERIYSADIRICVTLGSKTDFPEPFRPRYFGNVEILQADKDK</sequence>
<protein>
    <submittedName>
        <fullName evidence="1">Uncharacterized protein</fullName>
    </submittedName>
</protein>
<evidence type="ECO:0000313" key="1">
    <source>
        <dbReference type="EMBL" id="VFJ78118.1"/>
    </source>
</evidence>
<proteinExistence type="predicted"/>
<gene>
    <name evidence="1" type="ORF">BECKFW1821C_GA0114237_11674</name>
</gene>
<reference evidence="1" key="1">
    <citation type="submission" date="2019-02" db="EMBL/GenBank/DDBJ databases">
        <authorList>
            <person name="Gruber-Vodicka R. H."/>
            <person name="Seah K. B. B."/>
        </authorList>
    </citation>
    <scope>NUCLEOTIDE SEQUENCE</scope>
    <source>
        <strain evidence="1">BECK_BZ131</strain>
    </source>
</reference>